<protein>
    <recommendedName>
        <fullName evidence="3">DUF2993 domain-containing protein</fullName>
    </recommendedName>
</protein>
<dbReference type="InterPro" id="IPR021373">
    <property type="entry name" value="DUF2993"/>
</dbReference>
<keyword evidence="2" id="KW-1185">Reference proteome</keyword>
<gene>
    <name evidence="1" type="ORF">CPE01_24880</name>
</gene>
<dbReference type="OrthoDB" id="3215846at2"/>
<evidence type="ECO:0000313" key="1">
    <source>
        <dbReference type="EMBL" id="GEK18755.1"/>
    </source>
</evidence>
<dbReference type="Proteomes" id="UP000321386">
    <property type="component" value="Unassembled WGS sequence"/>
</dbReference>
<comment type="caution">
    <text evidence="1">The sequence shown here is derived from an EMBL/GenBank/DDBJ whole genome shotgun (WGS) entry which is preliminary data.</text>
</comment>
<evidence type="ECO:0000313" key="2">
    <source>
        <dbReference type="Proteomes" id="UP000321386"/>
    </source>
</evidence>
<name>A0A510V0Z7_9CELL</name>
<evidence type="ECO:0008006" key="3">
    <source>
        <dbReference type="Google" id="ProtNLM"/>
    </source>
</evidence>
<dbReference type="EMBL" id="BJUA01000012">
    <property type="protein sequence ID" value="GEK18755.1"/>
    <property type="molecule type" value="Genomic_DNA"/>
</dbReference>
<accession>A0A510V0Z7</accession>
<dbReference type="AlphaFoldDB" id="A0A510V0Z7"/>
<organism evidence="1 2">
    <name type="scientific">Cellulomonas persica</name>
    <dbReference type="NCBI Taxonomy" id="76861"/>
    <lineage>
        <taxon>Bacteria</taxon>
        <taxon>Bacillati</taxon>
        <taxon>Actinomycetota</taxon>
        <taxon>Actinomycetes</taxon>
        <taxon>Micrococcales</taxon>
        <taxon>Cellulomonadaceae</taxon>
        <taxon>Cellulomonas</taxon>
    </lineage>
</organism>
<reference evidence="1 2" key="1">
    <citation type="submission" date="2019-07" db="EMBL/GenBank/DDBJ databases">
        <title>Whole genome shotgun sequence of Cellulomonas persica NBRC 101101.</title>
        <authorList>
            <person name="Hosoyama A."/>
            <person name="Uohara A."/>
            <person name="Ohji S."/>
            <person name="Ichikawa N."/>
        </authorList>
    </citation>
    <scope>NUCLEOTIDE SEQUENCE [LARGE SCALE GENOMIC DNA]</scope>
    <source>
        <strain evidence="1 2">NBRC 101101</strain>
    </source>
</reference>
<proteinExistence type="predicted"/>
<sequence length="227" mass="23294">MVGFTLLVVVLIGLVVADVVAAERTRQTVSDAIVENVDDVVGTPVVDVGGFPFLPQLATGELDRLDATVDGATLGGIAMTDLAITARGISTSTPYRADEVVVHATIPTASLQEAVVERSSLELAVEVADDALRLSGQVLGLDLAGELTPRVEEGHLFVDVQSVSVGGVRVDVDALPGDAASRLQDLEVPIEDLPEGLVLTDAVVQSDGVRVTASGTDVPVPAATATP</sequence>
<dbReference type="Pfam" id="PF11209">
    <property type="entry name" value="LmeA"/>
    <property type="match status" value="1"/>
</dbReference>